<evidence type="ECO:0000256" key="1">
    <source>
        <dbReference type="SAM" id="MobiDB-lite"/>
    </source>
</evidence>
<keyword evidence="4" id="KW-1185">Reference proteome</keyword>
<dbReference type="AlphaFoldDB" id="A0A2C9ZKX9"/>
<gene>
    <name evidence="3" type="ORF">CA984_42900</name>
</gene>
<evidence type="ECO:0000313" key="3">
    <source>
        <dbReference type="EMBL" id="OUC79512.1"/>
    </source>
</evidence>
<reference evidence="3 4" key="1">
    <citation type="submission" date="2017-05" db="EMBL/GenBank/DDBJ databases">
        <title>Biotechnological potential of actinobacteria isolated from South African environments.</title>
        <authorList>
            <person name="Le Roes-Hill M."/>
            <person name="Prins A."/>
            <person name="Durrell K.A."/>
        </authorList>
    </citation>
    <scope>NUCLEOTIDE SEQUENCE [LARGE SCALE GENOMIC DNA]</scope>
    <source>
        <strain evidence="3">M26</strain>
    </source>
</reference>
<feature type="non-terminal residue" evidence="3">
    <location>
        <position position="1"/>
    </location>
</feature>
<sequence>VGVAWLDAGPETSGRLVLTVHHLAVDGVSWRILLPDLFAAWEAAVRGAVPELAAVPTSFRTWAHRLQDEARDRDEARDGGEAPYRDEVRDRDKARDRGEAAYRDEAPYRDEVRDRDKARDRAAELGRWIEILDGPDPLVGSRPLDPRIDTVATLRSLRLTLPPEQAGPLLTTVPAAFHGRAGDVLLTGLALAVAHWRRKRGGRGTSVLLDLEGHGREEIFPGVDLSRTVGWFTAMYPVRLDAGIGGWADERAVTQAIKKVKEQLRAVPNPLGYGLLRHLDPVTGPELAALPQPQIVFNYLGRVAVAEGDWNLVPSGFGGHDPGMPVAHTLEINVTTHDRRDGPHLEAVWSWPEGVLTGAEVRDLAGTWSEALEGLAAHGRGGYTPSDLLVDLDQEEIDRIQAAWEKR</sequence>
<dbReference type="Gene3D" id="3.30.559.30">
    <property type="entry name" value="Nonribosomal peptide synthetase, condensation domain"/>
    <property type="match status" value="1"/>
</dbReference>
<dbReference type="SUPFAM" id="SSF52777">
    <property type="entry name" value="CoA-dependent acyltransferases"/>
    <property type="match status" value="2"/>
</dbReference>
<comment type="caution">
    <text evidence="3">The sequence shown here is derived from an EMBL/GenBank/DDBJ whole genome shotgun (WGS) entry which is preliminary data.</text>
</comment>
<dbReference type="InterPro" id="IPR023213">
    <property type="entry name" value="CAT-like_dom_sf"/>
</dbReference>
<evidence type="ECO:0000259" key="2">
    <source>
        <dbReference type="Pfam" id="PF00668"/>
    </source>
</evidence>
<protein>
    <recommendedName>
        <fullName evidence="2">Condensation domain-containing protein</fullName>
    </recommendedName>
</protein>
<accession>A0A2C9ZKX9</accession>
<feature type="region of interest" description="Disordered" evidence="1">
    <location>
        <begin position="70"/>
        <end position="116"/>
    </location>
</feature>
<dbReference type="PANTHER" id="PTHR45398">
    <property type="match status" value="1"/>
</dbReference>
<feature type="domain" description="Condensation" evidence="2">
    <location>
        <begin position="12"/>
        <end position="72"/>
    </location>
</feature>
<dbReference type="GO" id="GO:0008610">
    <property type="term" value="P:lipid biosynthetic process"/>
    <property type="evidence" value="ECO:0007669"/>
    <property type="project" value="UniProtKB-ARBA"/>
</dbReference>
<dbReference type="RefSeq" id="WP_242676488.1">
    <property type="nucleotide sequence ID" value="NZ_NGFP01000418.1"/>
</dbReference>
<dbReference type="EMBL" id="NGFP01000418">
    <property type="protein sequence ID" value="OUC79512.1"/>
    <property type="molecule type" value="Genomic_DNA"/>
</dbReference>
<feature type="domain" description="Condensation" evidence="2">
    <location>
        <begin position="182"/>
        <end position="307"/>
    </location>
</feature>
<dbReference type="GO" id="GO:0003824">
    <property type="term" value="F:catalytic activity"/>
    <property type="evidence" value="ECO:0007669"/>
    <property type="project" value="InterPro"/>
</dbReference>
<proteinExistence type="predicted"/>
<dbReference type="Pfam" id="PF00668">
    <property type="entry name" value="Condensation"/>
    <property type="match status" value="2"/>
</dbReference>
<dbReference type="Proteomes" id="UP000194761">
    <property type="component" value="Unassembled WGS sequence"/>
</dbReference>
<name>A0A2C9ZKX9_9ACTN</name>
<dbReference type="NCBIfam" id="TIGR01720">
    <property type="entry name" value="NRPS-para261"/>
    <property type="match status" value="1"/>
</dbReference>
<dbReference type="InterPro" id="IPR010060">
    <property type="entry name" value="NRPS_synth"/>
</dbReference>
<evidence type="ECO:0000313" key="4">
    <source>
        <dbReference type="Proteomes" id="UP000194761"/>
    </source>
</evidence>
<organism evidence="3 4">
    <name type="scientific">Streptosporangium minutum</name>
    <dbReference type="NCBI Taxonomy" id="569862"/>
    <lineage>
        <taxon>Bacteria</taxon>
        <taxon>Bacillati</taxon>
        <taxon>Actinomycetota</taxon>
        <taxon>Actinomycetes</taxon>
        <taxon>Streptosporangiales</taxon>
        <taxon>Streptosporangiaceae</taxon>
        <taxon>Streptosporangium</taxon>
    </lineage>
</organism>
<dbReference type="PANTHER" id="PTHR45398:SF1">
    <property type="entry name" value="ENZYME, PUTATIVE (JCVI)-RELATED"/>
    <property type="match status" value="1"/>
</dbReference>
<dbReference type="InterPro" id="IPR001242">
    <property type="entry name" value="Condensation_dom"/>
</dbReference>
<dbReference type="Gene3D" id="3.30.559.10">
    <property type="entry name" value="Chloramphenicol acetyltransferase-like domain"/>
    <property type="match status" value="1"/>
</dbReference>